<feature type="compositionally biased region" description="Basic and acidic residues" evidence="1">
    <location>
        <begin position="202"/>
        <end position="212"/>
    </location>
</feature>
<comment type="caution">
    <text evidence="2">The sequence shown here is derived from an EMBL/GenBank/DDBJ whole genome shotgun (WGS) entry which is preliminary data.</text>
</comment>
<evidence type="ECO:0000313" key="2">
    <source>
        <dbReference type="EMBL" id="KAL3387060.1"/>
    </source>
</evidence>
<keyword evidence="3" id="KW-1185">Reference proteome</keyword>
<organism evidence="2 3">
    <name type="scientific">Trichogramma kaykai</name>
    <dbReference type="NCBI Taxonomy" id="54128"/>
    <lineage>
        <taxon>Eukaryota</taxon>
        <taxon>Metazoa</taxon>
        <taxon>Ecdysozoa</taxon>
        <taxon>Arthropoda</taxon>
        <taxon>Hexapoda</taxon>
        <taxon>Insecta</taxon>
        <taxon>Pterygota</taxon>
        <taxon>Neoptera</taxon>
        <taxon>Endopterygota</taxon>
        <taxon>Hymenoptera</taxon>
        <taxon>Apocrita</taxon>
        <taxon>Proctotrupomorpha</taxon>
        <taxon>Chalcidoidea</taxon>
        <taxon>Trichogrammatidae</taxon>
        <taxon>Trichogramma</taxon>
    </lineage>
</organism>
<feature type="compositionally biased region" description="Low complexity" evidence="1">
    <location>
        <begin position="164"/>
        <end position="181"/>
    </location>
</feature>
<feature type="region of interest" description="Disordered" evidence="1">
    <location>
        <begin position="82"/>
        <end position="101"/>
    </location>
</feature>
<name>A0ABD2W3F7_9HYME</name>
<dbReference type="Proteomes" id="UP001627154">
    <property type="component" value="Unassembled WGS sequence"/>
</dbReference>
<evidence type="ECO:0000256" key="1">
    <source>
        <dbReference type="SAM" id="MobiDB-lite"/>
    </source>
</evidence>
<sequence length="468" mass="53008">MKSFKVLRKSIQRNFIAHLIKFNDFSGIFEKIPVSNLLTFQGFQGSSTVDFHLLHQKTYDELEAAKNDLTKRGQVKRFSSSEYNKPFIPSNTIPNCKNDKSKKVQVTVAEKSKANMKNNNDIKNKGVGQNATVPKENGSDKNKKITTVNVSGKKKKRRRKSKRLSNSNENNEKNANVTNTNCSIKDVKSAQNKKPIQNSSETGKDDEHDKSNKTINSNRSEESDESSVDEEDAMRFFKSMSTKNNKNAKKRKGSTAVRSKDVPREKQSKPNLNSAEDYSLKKSTIQVSNYFSMGQDDDEILNKETNEDDMREPNNFADLAHGSDKDVNVMNSRPICATPKRNITMHTPTRHLSSHAHSNEDARTHTPRSRPAVLPSPTPFSTSAGLKREPFTEWFHNMKIEGKAKRSILKKDEDLATVLKKIRPALTQEISYQFSKVKAAGGNVPVTKEDDKDKKIFVIEDEEPYIEY</sequence>
<feature type="compositionally biased region" description="Acidic residues" evidence="1">
    <location>
        <begin position="222"/>
        <end position="232"/>
    </location>
</feature>
<dbReference type="AlphaFoldDB" id="A0ABD2W3F7"/>
<protein>
    <submittedName>
        <fullName evidence="2">Uncharacterized protein</fullName>
    </submittedName>
</protein>
<feature type="region of interest" description="Disordered" evidence="1">
    <location>
        <begin position="348"/>
        <end position="385"/>
    </location>
</feature>
<dbReference type="EMBL" id="JBJJXI010000141">
    <property type="protein sequence ID" value="KAL3387060.1"/>
    <property type="molecule type" value="Genomic_DNA"/>
</dbReference>
<feature type="compositionally biased region" description="Polar residues" evidence="1">
    <location>
        <begin position="82"/>
        <end position="95"/>
    </location>
</feature>
<reference evidence="2 3" key="1">
    <citation type="journal article" date="2024" name="bioRxiv">
        <title>A reference genome for Trichogramma kaykai: A tiny desert-dwelling parasitoid wasp with competing sex-ratio distorters.</title>
        <authorList>
            <person name="Culotta J."/>
            <person name="Lindsey A.R."/>
        </authorList>
    </citation>
    <scope>NUCLEOTIDE SEQUENCE [LARGE SCALE GENOMIC DNA]</scope>
    <source>
        <strain evidence="2 3">KSX58</strain>
    </source>
</reference>
<feature type="compositionally biased region" description="Basic residues" evidence="1">
    <location>
        <begin position="152"/>
        <end position="163"/>
    </location>
</feature>
<evidence type="ECO:0000313" key="3">
    <source>
        <dbReference type="Proteomes" id="UP001627154"/>
    </source>
</evidence>
<feature type="compositionally biased region" description="Polar residues" evidence="1">
    <location>
        <begin position="189"/>
        <end position="201"/>
    </location>
</feature>
<gene>
    <name evidence="2" type="ORF">TKK_017637</name>
</gene>
<accession>A0ABD2W3F7</accession>
<feature type="region of interest" description="Disordered" evidence="1">
    <location>
        <begin position="111"/>
        <end position="278"/>
    </location>
</feature>
<feature type="compositionally biased region" description="Polar residues" evidence="1">
    <location>
        <begin position="269"/>
        <end position="278"/>
    </location>
</feature>
<proteinExistence type="predicted"/>
<feature type="compositionally biased region" description="Basic and acidic residues" evidence="1">
    <location>
        <begin position="258"/>
        <end position="268"/>
    </location>
</feature>
<feature type="compositionally biased region" description="Polar residues" evidence="1">
    <location>
        <begin position="115"/>
        <end position="132"/>
    </location>
</feature>